<feature type="region of interest" description="Disordered" evidence="1">
    <location>
        <begin position="649"/>
        <end position="678"/>
    </location>
</feature>
<feature type="compositionally biased region" description="Low complexity" evidence="1">
    <location>
        <begin position="441"/>
        <end position="453"/>
    </location>
</feature>
<feature type="region of interest" description="Disordered" evidence="1">
    <location>
        <begin position="791"/>
        <end position="814"/>
    </location>
</feature>
<evidence type="ECO:0000256" key="1">
    <source>
        <dbReference type="SAM" id="MobiDB-lite"/>
    </source>
</evidence>
<dbReference type="OrthoDB" id="6274960at2759"/>
<feature type="compositionally biased region" description="Basic and acidic residues" evidence="1">
    <location>
        <begin position="651"/>
        <end position="671"/>
    </location>
</feature>
<dbReference type="AlphaFoldDB" id="A0A8E0RLP3"/>
<evidence type="ECO:0000313" key="4">
    <source>
        <dbReference type="Proteomes" id="UP000728185"/>
    </source>
</evidence>
<feature type="domain" description="Fas-associated factor 1/2-like UAS" evidence="2">
    <location>
        <begin position="704"/>
        <end position="793"/>
    </location>
</feature>
<sequence length="964" mass="107748">MFSLFISLNLAASPLTNHDQACLAQQFCSYFYHRYCTPLGDVKRARSNRDSPANIDQLTSEDCSRPKITSLDRAENYGESEVQPSQQRALCPFFYTGSLSEAIQLSERPSGRPEYKQNPAAGHPVQITGIHNSLKDRLEEEVCTGSPLDKTDPVTAHGVKKCKQQRISGTVKTKDSPKGINLAPNENVRISFRRTTRRSATVRGQDARAFSQADTVEDNECDRHTGDPVLKEAKIHSPINRILCVMHQPERKKQNNIPDHKLNCANDSDELNFKCSPRMPKNLPACGEQEDQDDTTGEDQNTGKLYLTETYGTTFAKKSFRALLLERSAGLVPWDCTDTRGRSYLARTFAGTRLAQWLYEWNEPEHYPILVAIGRTAERTVVCSHLRGANINILEALRWLNDVTLAHFHNFREPIIPTCPERSEKLNVTPGAAETFTAERLQPGLSPQSSSSPAILRTNQTSSIARTDSPGNKTTGELGEHRVVSSANTPSAPKKTTSPTAADDMVYRLGKSPQHQDGPLSAIFEATVDPPSDKLRERLKRVEQSFKMASVTLANTISADILSRLEAHFNFGGRRKPLTSSKSTSAQVILDLVHNPVHQDSQRAINSNGMRPVCRSHCQNRVELEVSRPESVTRFGRGAFISETAMTRIGRTLETRPKRPERSSNVDDRSDTGNSGQLSKDENTWWKFLAYSKQVANFSVQTEFYQKFTERYTVDYPSTPAFLLGRLQTALLRAMNSTTHEQVIPILVYLHDNHAPGAEHFAANVLCSKRFTTKLFENKILIWPYDISKPAHTQPAGRRESSRVQKKVRSIEMSSRNMAEAASTKFHRRTHSSFGRISHRGLPEIGKKLCDGRKEPVSDTSETTGCGKRPTFLSRNCSSIKNSHGFTKLHAIAVQRLLDCFCGHPAEESIRRIISVPILPSLINLHYGGKQFSVTHVLMPSATTKEAISWLSTVLKLYSNPQTV</sequence>
<dbReference type="EMBL" id="LUCM01011052">
    <property type="protein sequence ID" value="KAA0184522.1"/>
    <property type="molecule type" value="Genomic_DNA"/>
</dbReference>
<dbReference type="InterPro" id="IPR049483">
    <property type="entry name" value="FAF1_2-like_UAS"/>
</dbReference>
<protein>
    <recommendedName>
        <fullName evidence="2">Fas-associated factor 1/2-like UAS domain-containing protein</fullName>
    </recommendedName>
</protein>
<gene>
    <name evidence="3" type="ORF">FBUS_08391</name>
</gene>
<name>A0A8E0RLP3_9TREM</name>
<evidence type="ECO:0000313" key="3">
    <source>
        <dbReference type="EMBL" id="KAA0184522.1"/>
    </source>
</evidence>
<dbReference type="Gene3D" id="3.40.30.10">
    <property type="entry name" value="Glutaredoxin"/>
    <property type="match status" value="1"/>
</dbReference>
<evidence type="ECO:0000259" key="2">
    <source>
        <dbReference type="Pfam" id="PF21021"/>
    </source>
</evidence>
<feature type="compositionally biased region" description="Polar residues" evidence="1">
    <location>
        <begin position="457"/>
        <end position="475"/>
    </location>
</feature>
<dbReference type="Pfam" id="PF21021">
    <property type="entry name" value="FAF1"/>
    <property type="match status" value="1"/>
</dbReference>
<feature type="region of interest" description="Disordered" evidence="1">
    <location>
        <begin position="437"/>
        <end position="501"/>
    </location>
</feature>
<feature type="region of interest" description="Disordered" evidence="1">
    <location>
        <begin position="282"/>
        <end position="301"/>
    </location>
</feature>
<organism evidence="3 4">
    <name type="scientific">Fasciolopsis buskii</name>
    <dbReference type="NCBI Taxonomy" id="27845"/>
    <lineage>
        <taxon>Eukaryota</taxon>
        <taxon>Metazoa</taxon>
        <taxon>Spiralia</taxon>
        <taxon>Lophotrochozoa</taxon>
        <taxon>Platyhelminthes</taxon>
        <taxon>Trematoda</taxon>
        <taxon>Digenea</taxon>
        <taxon>Plagiorchiida</taxon>
        <taxon>Echinostomata</taxon>
        <taxon>Echinostomatoidea</taxon>
        <taxon>Fasciolidae</taxon>
        <taxon>Fasciolopsis</taxon>
    </lineage>
</organism>
<keyword evidence="4" id="KW-1185">Reference proteome</keyword>
<dbReference type="Proteomes" id="UP000728185">
    <property type="component" value="Unassembled WGS sequence"/>
</dbReference>
<proteinExistence type="predicted"/>
<reference evidence="3" key="1">
    <citation type="submission" date="2019-05" db="EMBL/GenBank/DDBJ databases">
        <title>Annotation for the trematode Fasciolopsis buski.</title>
        <authorList>
            <person name="Choi Y.-J."/>
        </authorList>
    </citation>
    <scope>NUCLEOTIDE SEQUENCE</scope>
    <source>
        <strain evidence="3">HT</strain>
        <tissue evidence="3">Whole worm</tissue>
    </source>
</reference>
<feature type="compositionally biased region" description="Low complexity" evidence="1">
    <location>
        <begin position="489"/>
        <end position="501"/>
    </location>
</feature>
<feature type="compositionally biased region" description="Acidic residues" evidence="1">
    <location>
        <begin position="288"/>
        <end position="297"/>
    </location>
</feature>
<comment type="caution">
    <text evidence="3">The sequence shown here is derived from an EMBL/GenBank/DDBJ whole genome shotgun (WGS) entry which is preliminary data.</text>
</comment>
<accession>A0A8E0RLP3</accession>